<feature type="transmembrane region" description="Helical" evidence="1">
    <location>
        <begin position="20"/>
        <end position="41"/>
    </location>
</feature>
<name>A0A1Y6E7U0_9GAMM</name>
<dbReference type="Proteomes" id="UP000194450">
    <property type="component" value="Unassembled WGS sequence"/>
</dbReference>
<dbReference type="AlphaFoldDB" id="A0A1Y6E7U0"/>
<sequence length="88" mass="9555">MEILENYFSAVQDADPISLVIFGVLFLAVWFLPAILAVFFNRKHLVKIAVLNVPAGLSVIAWGALCVWAATGKMSAKLAAKARLKPVE</sequence>
<feature type="transmembrane region" description="Helical" evidence="1">
    <location>
        <begin position="48"/>
        <end position="70"/>
    </location>
</feature>
<dbReference type="RefSeq" id="WP_086433361.1">
    <property type="nucleotide sequence ID" value="NZ_FXWH01000001.1"/>
</dbReference>
<proteinExistence type="predicted"/>
<organism evidence="2 3">
    <name type="scientific">Pseudidiomarina planktonica</name>
    <dbReference type="NCBI Taxonomy" id="1323738"/>
    <lineage>
        <taxon>Bacteria</taxon>
        <taxon>Pseudomonadati</taxon>
        <taxon>Pseudomonadota</taxon>
        <taxon>Gammaproteobacteria</taxon>
        <taxon>Alteromonadales</taxon>
        <taxon>Idiomarinaceae</taxon>
        <taxon>Pseudidiomarina</taxon>
    </lineage>
</organism>
<keyword evidence="1" id="KW-1133">Transmembrane helix</keyword>
<dbReference type="Pfam" id="PF14373">
    <property type="entry name" value="Imm_superinfect"/>
    <property type="match status" value="1"/>
</dbReference>
<gene>
    <name evidence="2" type="ORF">SAMN06297229_0160</name>
</gene>
<evidence type="ECO:0000313" key="3">
    <source>
        <dbReference type="Proteomes" id="UP000194450"/>
    </source>
</evidence>
<dbReference type="EMBL" id="FXWH01000001">
    <property type="protein sequence ID" value="SMQ58715.1"/>
    <property type="molecule type" value="Genomic_DNA"/>
</dbReference>
<evidence type="ECO:0000256" key="1">
    <source>
        <dbReference type="SAM" id="Phobius"/>
    </source>
</evidence>
<protein>
    <submittedName>
        <fullName evidence="2">Superinfection immunity protein</fullName>
    </submittedName>
</protein>
<accession>A0A1Y6E7U0</accession>
<keyword evidence="1" id="KW-0812">Transmembrane</keyword>
<dbReference type="OrthoDB" id="5771061at2"/>
<keyword evidence="3" id="KW-1185">Reference proteome</keyword>
<evidence type="ECO:0000313" key="2">
    <source>
        <dbReference type="EMBL" id="SMQ58715.1"/>
    </source>
</evidence>
<keyword evidence="1" id="KW-0472">Membrane</keyword>
<dbReference type="InterPro" id="IPR016410">
    <property type="entry name" value="Phage_imm"/>
</dbReference>
<reference evidence="3" key="1">
    <citation type="submission" date="2017-04" db="EMBL/GenBank/DDBJ databases">
        <authorList>
            <person name="Varghese N."/>
            <person name="Submissions S."/>
        </authorList>
    </citation>
    <scope>NUCLEOTIDE SEQUENCE [LARGE SCALE GENOMIC DNA]</scope>
</reference>